<feature type="repeat" description="PPR" evidence="3">
    <location>
        <begin position="413"/>
        <end position="447"/>
    </location>
</feature>
<dbReference type="PANTHER" id="PTHR47447:SF28">
    <property type="entry name" value="PENTACOTRIPEPTIDE-REPEAT REGION OF PRORP DOMAIN-CONTAINING PROTEIN"/>
    <property type="match status" value="1"/>
</dbReference>
<keyword evidence="5" id="KW-1185">Reference proteome</keyword>
<evidence type="ECO:0000313" key="4">
    <source>
        <dbReference type="EMBL" id="CAL1398195.1"/>
    </source>
</evidence>
<sequence length="571" mass="63390">MAAPVRTLSNHVLGSSHSSDLRPLITAITSCIKAINPRNLNYNTTNPAPLNQFSPYLDDGLVLQVIKSEQLQSNPYHALLFFNWASNPRPNPNHYAHSHRCYAAIVDLLLSHSLFAAASSLLEASDKVSDLTLSKFISSNGRLGNVKAAVFWFHRARTTVGVNGDCLFSCNAILGALVRNNRIDLARSFFDQIVQDGRMNPDVSTYTTMITGYCKLGMVDKARKVFDEMPCQPNKVTYNALVNGYCKAGDMDSAKFIFLRMIGGGSGCSPDTITYSILIDGYCKRGEFDEAERWLNEMVNRGCIPNLLTYNAIIYSLCLRGEVDEAKKYLTKMRLNGVRENLATHMSIMKGVSVAGKSGEVVQYFREGLREGKIKNPGSKVYAILVREYCKMRKPDEAISVLKEMCNKRINPTVSSFNSVFRALLEVGKPDAAALLMKQMKKMRCKPNFISYSTVVSGLCTAADSHGMNEVEEIVNDMIKDGISMDAGLYSCLVLGYCRERNVEMARKFLGEAISNSYIVSLEAFTAFLECVMGEKGEVSDGEKLLAEMRKRCAVLDPASYMQALDRIVIR</sequence>
<dbReference type="Proteomes" id="UP001497516">
    <property type="component" value="Chromosome 6"/>
</dbReference>
<keyword evidence="2" id="KW-0677">Repeat</keyword>
<dbReference type="Pfam" id="PF13041">
    <property type="entry name" value="PPR_2"/>
    <property type="match status" value="3"/>
</dbReference>
<feature type="repeat" description="PPR" evidence="3">
    <location>
        <begin position="202"/>
        <end position="236"/>
    </location>
</feature>
<feature type="repeat" description="PPR" evidence="3">
    <location>
        <begin position="306"/>
        <end position="340"/>
    </location>
</feature>
<name>A0AAV2FL56_9ROSI</name>
<evidence type="ECO:0000256" key="2">
    <source>
        <dbReference type="ARBA" id="ARBA00022737"/>
    </source>
</evidence>
<dbReference type="NCBIfam" id="TIGR00756">
    <property type="entry name" value="PPR"/>
    <property type="match status" value="7"/>
</dbReference>
<evidence type="ECO:0000313" key="5">
    <source>
        <dbReference type="Proteomes" id="UP001497516"/>
    </source>
</evidence>
<organism evidence="4 5">
    <name type="scientific">Linum trigynum</name>
    <dbReference type="NCBI Taxonomy" id="586398"/>
    <lineage>
        <taxon>Eukaryota</taxon>
        <taxon>Viridiplantae</taxon>
        <taxon>Streptophyta</taxon>
        <taxon>Embryophyta</taxon>
        <taxon>Tracheophyta</taxon>
        <taxon>Spermatophyta</taxon>
        <taxon>Magnoliopsida</taxon>
        <taxon>eudicotyledons</taxon>
        <taxon>Gunneridae</taxon>
        <taxon>Pentapetalae</taxon>
        <taxon>rosids</taxon>
        <taxon>fabids</taxon>
        <taxon>Malpighiales</taxon>
        <taxon>Linaceae</taxon>
        <taxon>Linum</taxon>
    </lineage>
</organism>
<evidence type="ECO:0000256" key="1">
    <source>
        <dbReference type="ARBA" id="ARBA00007626"/>
    </source>
</evidence>
<dbReference type="Gene3D" id="1.25.40.10">
    <property type="entry name" value="Tetratricopeptide repeat domain"/>
    <property type="match status" value="4"/>
</dbReference>
<evidence type="ECO:0008006" key="6">
    <source>
        <dbReference type="Google" id="ProtNLM"/>
    </source>
</evidence>
<evidence type="ECO:0000256" key="3">
    <source>
        <dbReference type="PROSITE-ProRule" id="PRU00708"/>
    </source>
</evidence>
<feature type="repeat" description="PPR" evidence="3">
    <location>
        <begin position="271"/>
        <end position="305"/>
    </location>
</feature>
<gene>
    <name evidence="4" type="ORF">LTRI10_LOCUS38439</name>
</gene>
<dbReference type="AlphaFoldDB" id="A0AAV2FL56"/>
<dbReference type="InterPro" id="IPR002885">
    <property type="entry name" value="PPR_rpt"/>
</dbReference>
<protein>
    <recommendedName>
        <fullName evidence="6">Pentatricopeptide repeat-containing protein</fullName>
    </recommendedName>
</protein>
<dbReference type="PROSITE" id="PS51375">
    <property type="entry name" value="PPR"/>
    <property type="match status" value="5"/>
</dbReference>
<comment type="similarity">
    <text evidence="1">Belongs to the PPR family. P subfamily.</text>
</comment>
<accession>A0AAV2FL56</accession>
<feature type="repeat" description="PPR" evidence="3">
    <location>
        <begin position="378"/>
        <end position="412"/>
    </location>
</feature>
<dbReference type="InterPro" id="IPR011990">
    <property type="entry name" value="TPR-like_helical_dom_sf"/>
</dbReference>
<proteinExistence type="inferred from homology"/>
<dbReference type="Pfam" id="PF01535">
    <property type="entry name" value="PPR"/>
    <property type="match status" value="3"/>
</dbReference>
<dbReference type="SUPFAM" id="SSF81901">
    <property type="entry name" value="HCP-like"/>
    <property type="match status" value="2"/>
</dbReference>
<dbReference type="PANTHER" id="PTHR47447">
    <property type="entry name" value="OS03G0856100 PROTEIN"/>
    <property type="match status" value="1"/>
</dbReference>
<reference evidence="4 5" key="1">
    <citation type="submission" date="2024-04" db="EMBL/GenBank/DDBJ databases">
        <authorList>
            <person name="Fracassetti M."/>
        </authorList>
    </citation>
    <scope>NUCLEOTIDE SEQUENCE [LARGE SCALE GENOMIC DNA]</scope>
</reference>
<dbReference type="EMBL" id="OZ034819">
    <property type="protein sequence ID" value="CAL1398195.1"/>
    <property type="molecule type" value="Genomic_DNA"/>
</dbReference>